<dbReference type="RefSeq" id="WP_216348110.1">
    <property type="nucleotide sequence ID" value="NZ_JAHLEM010001152.1"/>
</dbReference>
<organism evidence="3 4">
    <name type="scientific">Streptomyces niphimycinicus</name>
    <dbReference type="NCBI Taxonomy" id="2842201"/>
    <lineage>
        <taxon>Bacteria</taxon>
        <taxon>Bacillati</taxon>
        <taxon>Actinomycetota</taxon>
        <taxon>Actinomycetes</taxon>
        <taxon>Kitasatosporales</taxon>
        <taxon>Streptomycetaceae</taxon>
        <taxon>Streptomyces</taxon>
    </lineage>
</organism>
<evidence type="ECO:0000313" key="3">
    <source>
        <dbReference type="EMBL" id="MBU3871590.1"/>
    </source>
</evidence>
<gene>
    <name evidence="3" type="ORF">KN815_48355</name>
</gene>
<feature type="non-terminal residue" evidence="3">
    <location>
        <position position="1"/>
    </location>
</feature>
<dbReference type="InterPro" id="IPR049552">
    <property type="entry name" value="PKS_DH_N"/>
</dbReference>
<evidence type="ECO:0000256" key="1">
    <source>
        <dbReference type="PROSITE-ProRule" id="PRU01363"/>
    </source>
</evidence>
<dbReference type="PROSITE" id="PS52019">
    <property type="entry name" value="PKS_MFAS_DH"/>
    <property type="match status" value="1"/>
</dbReference>
<reference evidence="3 4" key="1">
    <citation type="submission" date="2021-06" db="EMBL/GenBank/DDBJ databases">
        <authorList>
            <person name="Pan X."/>
        </authorList>
    </citation>
    <scope>NUCLEOTIDE SEQUENCE [LARGE SCALE GENOMIC DNA]</scope>
    <source>
        <strain evidence="3 4">4503</strain>
    </source>
</reference>
<dbReference type="Proteomes" id="UP000720508">
    <property type="component" value="Unassembled WGS sequence"/>
</dbReference>
<accession>A0ABS6CY76</accession>
<dbReference type="SMART" id="SM00826">
    <property type="entry name" value="PKS_DH"/>
    <property type="match status" value="1"/>
</dbReference>
<dbReference type="EMBL" id="JAHLEM010001152">
    <property type="protein sequence ID" value="MBU3871590.1"/>
    <property type="molecule type" value="Genomic_DNA"/>
</dbReference>
<feature type="domain" description="PKS/mFAS DH" evidence="2">
    <location>
        <begin position="1"/>
        <end position="114"/>
    </location>
</feature>
<evidence type="ECO:0000313" key="4">
    <source>
        <dbReference type="Proteomes" id="UP000720508"/>
    </source>
</evidence>
<dbReference type="Pfam" id="PF21089">
    <property type="entry name" value="PKS_DH_N"/>
    <property type="match status" value="1"/>
</dbReference>
<keyword evidence="4" id="KW-1185">Reference proteome</keyword>
<dbReference type="InterPro" id="IPR049900">
    <property type="entry name" value="PKS_mFAS_DH"/>
</dbReference>
<comment type="caution">
    <text evidence="3">The sequence shown here is derived from an EMBL/GenBank/DDBJ whole genome shotgun (WGS) entry which is preliminary data.</text>
</comment>
<comment type="caution">
    <text evidence="1">Lacks conserved residue(s) required for the propagation of feature annotation.</text>
</comment>
<proteinExistence type="predicted"/>
<sequence length="114" mass="12009">LPDADAYVFSGRLSLASHTWLADHTVADTAVLPGAAFVELAVGAGDHVGCGLLEELTLDEPLILPERGGVRLRVSVGEPDADGRRPLGVYARDERAEADRPWTRHAAGVLASGE</sequence>
<feature type="non-terminal residue" evidence="3">
    <location>
        <position position="114"/>
    </location>
</feature>
<dbReference type="InterPro" id="IPR020807">
    <property type="entry name" value="PKS_DH"/>
</dbReference>
<name>A0ABS6CY76_9ACTN</name>
<evidence type="ECO:0000259" key="2">
    <source>
        <dbReference type="PROSITE" id="PS52019"/>
    </source>
</evidence>
<protein>
    <submittedName>
        <fullName evidence="3">Polyketide synthase dehydratase domain-containing protein</fullName>
    </submittedName>
</protein>